<feature type="chain" id="PRO_5002565438" evidence="1">
    <location>
        <begin position="19"/>
        <end position="149"/>
    </location>
</feature>
<organism evidence="2 3">
    <name type="scientific">Verticillium longisporum</name>
    <name type="common">Verticillium dahliae var. longisporum</name>
    <dbReference type="NCBI Taxonomy" id="100787"/>
    <lineage>
        <taxon>Eukaryota</taxon>
        <taxon>Fungi</taxon>
        <taxon>Dikarya</taxon>
        <taxon>Ascomycota</taxon>
        <taxon>Pezizomycotina</taxon>
        <taxon>Sordariomycetes</taxon>
        <taxon>Hypocreomycetidae</taxon>
        <taxon>Glomerellales</taxon>
        <taxon>Plectosphaerellaceae</taxon>
        <taxon>Verticillium</taxon>
    </lineage>
</organism>
<accession>A0A0G4KSQ7</accession>
<sequence length="149" mass="16246">MMVMHLLHWRLLNVVGSAEEMSLADLSGSRVGHDLRVQLTVNMALSWKRALRTVGREGMHDPPLHTKEALVVGSDKSVLPRHTSHVVGEDTDNVTAGIEQIVRDKPGRLRKVGQGLSLRVEGLNSGKGALNFHEVGHLSTGHDRTISAV</sequence>
<name>A0A0G4KSQ7_VERLO</name>
<feature type="signal peptide" evidence="1">
    <location>
        <begin position="1"/>
        <end position="18"/>
    </location>
</feature>
<evidence type="ECO:0000313" key="3">
    <source>
        <dbReference type="Proteomes" id="UP000044602"/>
    </source>
</evidence>
<keyword evidence="3" id="KW-1185">Reference proteome</keyword>
<proteinExistence type="predicted"/>
<dbReference type="AlphaFoldDB" id="A0A0G4KSQ7"/>
<reference evidence="2 3" key="1">
    <citation type="submission" date="2015-05" db="EMBL/GenBank/DDBJ databases">
        <authorList>
            <person name="Wang D.B."/>
            <person name="Wang M."/>
        </authorList>
    </citation>
    <scope>NUCLEOTIDE SEQUENCE [LARGE SCALE GENOMIC DNA]</scope>
    <source>
        <strain evidence="2">VL1</strain>
    </source>
</reference>
<keyword evidence="1" id="KW-0732">Signal</keyword>
<evidence type="ECO:0000313" key="2">
    <source>
        <dbReference type="EMBL" id="CRK12838.1"/>
    </source>
</evidence>
<evidence type="ECO:0000256" key="1">
    <source>
        <dbReference type="SAM" id="SignalP"/>
    </source>
</evidence>
<dbReference type="Proteomes" id="UP000044602">
    <property type="component" value="Unassembled WGS sequence"/>
</dbReference>
<protein>
    <submittedName>
        <fullName evidence="2">Uncharacterized protein</fullName>
    </submittedName>
</protein>
<gene>
    <name evidence="2" type="ORF">BN1708_010638</name>
</gene>
<dbReference type="EMBL" id="CVQH01004113">
    <property type="protein sequence ID" value="CRK12838.1"/>
    <property type="molecule type" value="Genomic_DNA"/>
</dbReference>